<comment type="caution">
    <text evidence="2">The sequence shown here is derived from an EMBL/GenBank/DDBJ whole genome shotgun (WGS) entry which is preliminary data.</text>
</comment>
<keyword evidence="3" id="KW-1185">Reference proteome</keyword>
<feature type="region of interest" description="Disordered" evidence="1">
    <location>
        <begin position="81"/>
        <end position="103"/>
    </location>
</feature>
<dbReference type="Proteomes" id="UP000218231">
    <property type="component" value="Unassembled WGS sequence"/>
</dbReference>
<proteinExistence type="predicted"/>
<name>A0A2A2LV21_9BILA</name>
<sequence length="103" mass="11760">MEERWRDFAVLQRGEKMERAEVGGREGVGKDVRSEERKEREDGRQARQRQPTVLSLSHTHTILTDISYVNVKEGIFSSLTEHSNAVQCSKKPPDALCSGFKEE</sequence>
<protein>
    <submittedName>
        <fullName evidence="2">Uncharacterized protein</fullName>
    </submittedName>
</protein>
<feature type="compositionally biased region" description="Basic and acidic residues" evidence="1">
    <location>
        <begin position="20"/>
        <end position="45"/>
    </location>
</feature>
<reference evidence="2 3" key="1">
    <citation type="journal article" date="2017" name="Curr. Biol.">
        <title>Genome architecture and evolution of a unichromosomal asexual nematode.</title>
        <authorList>
            <person name="Fradin H."/>
            <person name="Zegar C."/>
            <person name="Gutwein M."/>
            <person name="Lucas J."/>
            <person name="Kovtun M."/>
            <person name="Corcoran D."/>
            <person name="Baugh L.R."/>
            <person name="Kiontke K."/>
            <person name="Gunsalus K."/>
            <person name="Fitch D.H."/>
            <person name="Piano F."/>
        </authorList>
    </citation>
    <scope>NUCLEOTIDE SEQUENCE [LARGE SCALE GENOMIC DNA]</scope>
    <source>
        <strain evidence="2">PF1309</strain>
    </source>
</reference>
<accession>A0A2A2LV21</accession>
<evidence type="ECO:0000313" key="3">
    <source>
        <dbReference type="Proteomes" id="UP000218231"/>
    </source>
</evidence>
<gene>
    <name evidence="2" type="ORF">WR25_13857</name>
</gene>
<organism evidence="2 3">
    <name type="scientific">Diploscapter pachys</name>
    <dbReference type="NCBI Taxonomy" id="2018661"/>
    <lineage>
        <taxon>Eukaryota</taxon>
        <taxon>Metazoa</taxon>
        <taxon>Ecdysozoa</taxon>
        <taxon>Nematoda</taxon>
        <taxon>Chromadorea</taxon>
        <taxon>Rhabditida</taxon>
        <taxon>Rhabditina</taxon>
        <taxon>Rhabditomorpha</taxon>
        <taxon>Rhabditoidea</taxon>
        <taxon>Rhabditidae</taxon>
        <taxon>Diploscapter</taxon>
    </lineage>
</organism>
<evidence type="ECO:0000313" key="2">
    <source>
        <dbReference type="EMBL" id="PAV89837.1"/>
    </source>
</evidence>
<dbReference type="EMBL" id="LIAE01006426">
    <property type="protein sequence ID" value="PAV89837.1"/>
    <property type="molecule type" value="Genomic_DNA"/>
</dbReference>
<dbReference type="AlphaFoldDB" id="A0A2A2LV21"/>
<evidence type="ECO:0000256" key="1">
    <source>
        <dbReference type="SAM" id="MobiDB-lite"/>
    </source>
</evidence>
<feature type="region of interest" description="Disordered" evidence="1">
    <location>
        <begin position="20"/>
        <end position="53"/>
    </location>
</feature>